<sequence length="61" mass="7151">MPYEFKRLPSTICPACGHELKQLPGRVMHCEYCEFKADRDLVPIQWALKRMVSLHEPRAHS</sequence>
<evidence type="ECO:0000313" key="4">
    <source>
        <dbReference type="Proteomes" id="UP000657075"/>
    </source>
</evidence>
<evidence type="ECO:0000313" key="3">
    <source>
        <dbReference type="EMBL" id="GGI82431.1"/>
    </source>
</evidence>
<organism evidence="3 4">
    <name type="scientific">Vulcanisaeta souniana JCM 11219</name>
    <dbReference type="NCBI Taxonomy" id="1293586"/>
    <lineage>
        <taxon>Archaea</taxon>
        <taxon>Thermoproteota</taxon>
        <taxon>Thermoprotei</taxon>
        <taxon>Thermoproteales</taxon>
        <taxon>Thermoproteaceae</taxon>
        <taxon>Vulcanisaeta</taxon>
    </lineage>
</organism>
<dbReference type="AlphaFoldDB" id="A0A830E4U5"/>
<protein>
    <recommendedName>
        <fullName evidence="2">Cas12f1-like TNB domain-containing protein</fullName>
    </recommendedName>
</protein>
<accession>A0A830E4U5</accession>
<dbReference type="RefSeq" id="WP_229709885.1">
    <property type="nucleotide sequence ID" value="NZ_AP026830.1"/>
</dbReference>
<comment type="caution">
    <text evidence="3">The sequence shown here is derived from an EMBL/GenBank/DDBJ whole genome shotgun (WGS) entry which is preliminary data.</text>
</comment>
<dbReference type="GeneID" id="76207266"/>
<evidence type="ECO:0000256" key="1">
    <source>
        <dbReference type="ARBA" id="ARBA00023125"/>
    </source>
</evidence>
<feature type="domain" description="Cas12f1-like TNB" evidence="2">
    <location>
        <begin position="10"/>
        <end position="42"/>
    </location>
</feature>
<reference evidence="3" key="1">
    <citation type="journal article" date="2014" name="Int. J. Syst. Evol. Microbiol.">
        <title>Complete genome sequence of Corynebacterium casei LMG S-19264T (=DSM 44701T), isolated from a smear-ripened cheese.</title>
        <authorList>
            <consortium name="US DOE Joint Genome Institute (JGI-PGF)"/>
            <person name="Walter F."/>
            <person name="Albersmeier A."/>
            <person name="Kalinowski J."/>
            <person name="Ruckert C."/>
        </authorList>
    </citation>
    <scope>NUCLEOTIDE SEQUENCE</scope>
    <source>
        <strain evidence="3">JCM 11219</strain>
    </source>
</reference>
<dbReference type="Pfam" id="PF07282">
    <property type="entry name" value="Cas12f1-like_TNB"/>
    <property type="match status" value="1"/>
</dbReference>
<dbReference type="EMBL" id="BMNM01000009">
    <property type="protein sequence ID" value="GGI82431.1"/>
    <property type="molecule type" value="Genomic_DNA"/>
</dbReference>
<proteinExistence type="predicted"/>
<evidence type="ECO:0000259" key="2">
    <source>
        <dbReference type="Pfam" id="PF07282"/>
    </source>
</evidence>
<reference evidence="3" key="2">
    <citation type="submission" date="2020-09" db="EMBL/GenBank/DDBJ databases">
        <authorList>
            <person name="Sun Q."/>
            <person name="Ohkuma M."/>
        </authorList>
    </citation>
    <scope>NUCLEOTIDE SEQUENCE</scope>
    <source>
        <strain evidence="3">JCM 11219</strain>
    </source>
</reference>
<keyword evidence="1" id="KW-0238">DNA-binding</keyword>
<gene>
    <name evidence="3" type="ORF">GCM10007112_18960</name>
</gene>
<dbReference type="Proteomes" id="UP000657075">
    <property type="component" value="Unassembled WGS sequence"/>
</dbReference>
<name>A0A830E4U5_9CREN</name>
<dbReference type="InterPro" id="IPR010095">
    <property type="entry name" value="Cas12f1-like_TNB"/>
</dbReference>